<protein>
    <recommendedName>
        <fullName evidence="1">Alpha/beta hydrolase domain-containing protein</fullName>
    </recommendedName>
</protein>
<dbReference type="Pfam" id="PF20091">
    <property type="entry name" value="Abhydrolase_10"/>
    <property type="match status" value="1"/>
</dbReference>
<proteinExistence type="predicted"/>
<dbReference type="EMBL" id="JAPWDS010000006">
    <property type="protein sequence ID" value="KAJ5493715.1"/>
    <property type="molecule type" value="Genomic_DNA"/>
</dbReference>
<keyword evidence="3" id="KW-1185">Reference proteome</keyword>
<sequence>MVKWICDGTIPPASAFIETIGETDEIVRDKHGNAMNGVITLHTDVPLARIVAATPKGRPSWYCVEQQKLETKQRGEASILTVV</sequence>
<reference evidence="2" key="1">
    <citation type="submission" date="2022-12" db="EMBL/GenBank/DDBJ databases">
        <authorList>
            <person name="Petersen C."/>
        </authorList>
    </citation>
    <scope>NUCLEOTIDE SEQUENCE</scope>
    <source>
        <strain evidence="2">IBT 29495</strain>
    </source>
</reference>
<evidence type="ECO:0000313" key="2">
    <source>
        <dbReference type="EMBL" id="KAJ5493715.1"/>
    </source>
</evidence>
<evidence type="ECO:0000259" key="1">
    <source>
        <dbReference type="Pfam" id="PF20091"/>
    </source>
</evidence>
<dbReference type="AlphaFoldDB" id="A0A9W9XJJ3"/>
<name>A0A9W9XJJ3_9EURO</name>
<dbReference type="InterPro" id="IPR045394">
    <property type="entry name" value="Abhydrolase_dom"/>
</dbReference>
<dbReference type="Proteomes" id="UP001149954">
    <property type="component" value="Unassembled WGS sequence"/>
</dbReference>
<reference evidence="2" key="2">
    <citation type="journal article" date="2023" name="IMA Fungus">
        <title>Comparative genomic study of the Penicillium genus elucidates a diverse pangenome and 15 lateral gene transfer events.</title>
        <authorList>
            <person name="Petersen C."/>
            <person name="Sorensen T."/>
            <person name="Nielsen M.R."/>
            <person name="Sondergaard T.E."/>
            <person name="Sorensen J.L."/>
            <person name="Fitzpatrick D.A."/>
            <person name="Frisvad J.C."/>
            <person name="Nielsen K.L."/>
        </authorList>
    </citation>
    <scope>NUCLEOTIDE SEQUENCE</scope>
    <source>
        <strain evidence="2">IBT 29495</strain>
    </source>
</reference>
<feature type="domain" description="Alpha/beta hydrolase" evidence="1">
    <location>
        <begin position="1"/>
        <end position="55"/>
    </location>
</feature>
<evidence type="ECO:0000313" key="3">
    <source>
        <dbReference type="Proteomes" id="UP001149954"/>
    </source>
</evidence>
<comment type="caution">
    <text evidence="2">The sequence shown here is derived from an EMBL/GenBank/DDBJ whole genome shotgun (WGS) entry which is preliminary data.</text>
</comment>
<organism evidence="2 3">
    <name type="scientific">Penicillium fimorum</name>
    <dbReference type="NCBI Taxonomy" id="1882269"/>
    <lineage>
        <taxon>Eukaryota</taxon>
        <taxon>Fungi</taxon>
        <taxon>Dikarya</taxon>
        <taxon>Ascomycota</taxon>
        <taxon>Pezizomycotina</taxon>
        <taxon>Eurotiomycetes</taxon>
        <taxon>Eurotiomycetidae</taxon>
        <taxon>Eurotiales</taxon>
        <taxon>Aspergillaceae</taxon>
        <taxon>Penicillium</taxon>
    </lineage>
</organism>
<accession>A0A9W9XJJ3</accession>
<gene>
    <name evidence="2" type="ORF">N7463_009802</name>
</gene>
<dbReference type="OrthoDB" id="30881at2759"/>